<dbReference type="Gene3D" id="1.10.10.10">
    <property type="entry name" value="Winged helix-like DNA-binding domain superfamily/Winged helix DNA-binding domain"/>
    <property type="match status" value="1"/>
</dbReference>
<evidence type="ECO:0000313" key="1">
    <source>
        <dbReference type="EMBL" id="DAE29675.1"/>
    </source>
</evidence>
<organism evidence="1">
    <name type="scientific">virus sp. ctJLD79</name>
    <dbReference type="NCBI Taxonomy" id="2827987"/>
    <lineage>
        <taxon>Viruses</taxon>
    </lineage>
</organism>
<dbReference type="InterPro" id="IPR036388">
    <property type="entry name" value="WH-like_DNA-bd_sf"/>
</dbReference>
<accession>A0A8S5RET7</accession>
<dbReference type="GO" id="GO:0005509">
    <property type="term" value="F:calcium ion binding"/>
    <property type="evidence" value="ECO:0007669"/>
    <property type="project" value="InterPro"/>
</dbReference>
<dbReference type="GO" id="GO:0003700">
    <property type="term" value="F:DNA-binding transcription factor activity"/>
    <property type="evidence" value="ECO:0007669"/>
    <property type="project" value="InterPro"/>
</dbReference>
<dbReference type="EMBL" id="BK059097">
    <property type="protein sequence ID" value="DAE29675.1"/>
    <property type="molecule type" value="Genomic_DNA"/>
</dbReference>
<proteinExistence type="predicted"/>
<name>A0A8S5RET7_9VIRU</name>
<sequence length="128" mass="14583">MHNIDQVIRSISGHYDRRCYEALHLAVQLTLEALPARPLMKELALETARRCVRPMTAQAVLRALERAAADIWACGCRARLEQIYGRPLLEPPTAKNLIFTLAEYCGNGTDHTYVLTEQQLKRLLQVLR</sequence>
<keyword evidence="1" id="KW-0396">Initiation factor</keyword>
<protein>
    <submittedName>
        <fullName evidence="1">Sporulation initiation factor Spo0A C terminal</fullName>
    </submittedName>
</protein>
<keyword evidence="1" id="KW-0648">Protein biosynthesis</keyword>
<dbReference type="GO" id="GO:0042173">
    <property type="term" value="P:regulation of sporulation resulting in formation of a cellular spore"/>
    <property type="evidence" value="ECO:0007669"/>
    <property type="project" value="InterPro"/>
</dbReference>
<reference evidence="1" key="1">
    <citation type="journal article" date="2021" name="Proc. Natl. Acad. Sci. U.S.A.">
        <title>A Catalog of Tens of Thousands of Viruses from Human Metagenomes Reveals Hidden Associations with Chronic Diseases.</title>
        <authorList>
            <person name="Tisza M.J."/>
            <person name="Buck C.B."/>
        </authorList>
    </citation>
    <scope>NUCLEOTIDE SEQUENCE</scope>
    <source>
        <strain evidence="1">CtJLD79</strain>
    </source>
</reference>